<protein>
    <submittedName>
        <fullName evidence="1">Uncharacterized protein</fullName>
    </submittedName>
</protein>
<comment type="caution">
    <text evidence="1">The sequence shown here is derived from an EMBL/GenBank/DDBJ whole genome shotgun (WGS) entry which is preliminary data.</text>
</comment>
<proteinExistence type="predicted"/>
<reference evidence="1" key="1">
    <citation type="submission" date="2021-01" db="EMBL/GenBank/DDBJ databases">
        <authorList>
            <consortium name="Genoscope - CEA"/>
            <person name="William W."/>
        </authorList>
    </citation>
    <scope>NUCLEOTIDE SEQUENCE</scope>
</reference>
<gene>
    <name evidence="1" type="ORF">POCTA_138.1.T0980093</name>
</gene>
<organism evidence="1 2">
    <name type="scientific">Paramecium octaurelia</name>
    <dbReference type="NCBI Taxonomy" id="43137"/>
    <lineage>
        <taxon>Eukaryota</taxon>
        <taxon>Sar</taxon>
        <taxon>Alveolata</taxon>
        <taxon>Ciliophora</taxon>
        <taxon>Intramacronucleata</taxon>
        <taxon>Oligohymenophorea</taxon>
        <taxon>Peniculida</taxon>
        <taxon>Parameciidae</taxon>
        <taxon>Paramecium</taxon>
    </lineage>
</organism>
<keyword evidence="2" id="KW-1185">Reference proteome</keyword>
<sequence>MTIQKIFMISYQFHLFINNNHQRLKQFCKKNLKKFKLNTVVIVKQYIQNIVVLDQQQKEEQYINTIKSKMIGNTQIYYFFRFQSTYAYPNIHISSHNIVCNIMLLWQIFGLKRCHYSDYFKLME</sequence>
<dbReference type="AlphaFoldDB" id="A0A8S1WPS2"/>
<dbReference type="Proteomes" id="UP000683925">
    <property type="component" value="Unassembled WGS sequence"/>
</dbReference>
<name>A0A8S1WPS2_PAROT</name>
<accession>A0A8S1WPS2</accession>
<evidence type="ECO:0000313" key="1">
    <source>
        <dbReference type="EMBL" id="CAD8190787.1"/>
    </source>
</evidence>
<evidence type="ECO:0000313" key="2">
    <source>
        <dbReference type="Proteomes" id="UP000683925"/>
    </source>
</evidence>
<dbReference type="EMBL" id="CAJJDP010000097">
    <property type="protein sequence ID" value="CAD8190787.1"/>
    <property type="molecule type" value="Genomic_DNA"/>
</dbReference>